<dbReference type="InterPro" id="IPR014048">
    <property type="entry name" value="MethylDNA_cys_MeTrfase_DNA-bd"/>
</dbReference>
<protein>
    <submittedName>
        <fullName evidence="8">Methylated-DNA-protein-cysteine methyltransferase</fullName>
    </submittedName>
</protein>
<dbReference type="Gene3D" id="1.10.10.10">
    <property type="entry name" value="Winged helix-like DNA-binding domain superfamily/Winged helix DNA-binding domain"/>
    <property type="match status" value="1"/>
</dbReference>
<name>A0A1B4XHM8_9GAMM</name>
<gene>
    <name evidence="8" type="ORF">SCL_2031</name>
</gene>
<dbReference type="InterPro" id="IPR036217">
    <property type="entry name" value="MethylDNA_cys_MeTrfase_DNAb"/>
</dbReference>
<evidence type="ECO:0000256" key="1">
    <source>
        <dbReference type="ARBA" id="ARBA00001286"/>
    </source>
</evidence>
<feature type="domain" description="Methylated-DNA-[protein]-cysteine S-methyltransferase DNA binding" evidence="7">
    <location>
        <begin position="78"/>
        <end position="141"/>
    </location>
</feature>
<dbReference type="GO" id="GO:0032259">
    <property type="term" value="P:methylation"/>
    <property type="evidence" value="ECO:0007669"/>
    <property type="project" value="UniProtKB-KW"/>
</dbReference>
<evidence type="ECO:0000256" key="5">
    <source>
        <dbReference type="ARBA" id="ARBA00023204"/>
    </source>
</evidence>
<dbReference type="NCBIfam" id="TIGR00589">
    <property type="entry name" value="ogt"/>
    <property type="match status" value="1"/>
</dbReference>
<dbReference type="EMBL" id="AP014879">
    <property type="protein sequence ID" value="BAV34322.1"/>
    <property type="molecule type" value="Genomic_DNA"/>
</dbReference>
<keyword evidence="9" id="KW-1185">Reference proteome</keyword>
<evidence type="ECO:0000256" key="2">
    <source>
        <dbReference type="ARBA" id="ARBA00022603"/>
    </source>
</evidence>
<dbReference type="PROSITE" id="PS00374">
    <property type="entry name" value="MGMT"/>
    <property type="match status" value="1"/>
</dbReference>
<dbReference type="KEGG" id="slim:SCL_2031"/>
<evidence type="ECO:0000256" key="4">
    <source>
        <dbReference type="ARBA" id="ARBA00022763"/>
    </source>
</evidence>
<comment type="catalytic activity">
    <reaction evidence="6">
        <text>a 6-O-methyl-2'-deoxyguanosine in DNA + L-cysteinyl-[protein] = S-methyl-L-cysteinyl-[protein] + a 2'-deoxyguanosine in DNA</text>
        <dbReference type="Rhea" id="RHEA:24000"/>
        <dbReference type="Rhea" id="RHEA-COMP:10131"/>
        <dbReference type="Rhea" id="RHEA-COMP:10132"/>
        <dbReference type="Rhea" id="RHEA-COMP:11367"/>
        <dbReference type="Rhea" id="RHEA-COMP:11368"/>
        <dbReference type="ChEBI" id="CHEBI:29950"/>
        <dbReference type="ChEBI" id="CHEBI:82612"/>
        <dbReference type="ChEBI" id="CHEBI:85445"/>
        <dbReference type="ChEBI" id="CHEBI:85448"/>
        <dbReference type="EC" id="2.1.1.63"/>
    </reaction>
</comment>
<evidence type="ECO:0000313" key="8">
    <source>
        <dbReference type="EMBL" id="BAV34322.1"/>
    </source>
</evidence>
<dbReference type="InterPro" id="IPR001497">
    <property type="entry name" value="MethylDNA_cys_MeTrfase_AS"/>
</dbReference>
<keyword evidence="5" id="KW-0234">DNA repair</keyword>
<keyword evidence="4" id="KW-0227">DNA damage</keyword>
<dbReference type="SUPFAM" id="SSF53155">
    <property type="entry name" value="Methylated DNA-protein cysteine methyltransferase domain"/>
    <property type="match status" value="1"/>
</dbReference>
<dbReference type="AlphaFoldDB" id="A0A1B4XHM8"/>
<dbReference type="RefSeq" id="WP_231969808.1">
    <property type="nucleotide sequence ID" value="NZ_AP014879.1"/>
</dbReference>
<dbReference type="FunCoup" id="A0A1B4XHM8">
    <property type="interactions" value="110"/>
</dbReference>
<dbReference type="Pfam" id="PF01035">
    <property type="entry name" value="DNA_binding_1"/>
    <property type="match status" value="1"/>
</dbReference>
<keyword evidence="2 8" id="KW-0489">Methyltransferase</keyword>
<evidence type="ECO:0000259" key="7">
    <source>
        <dbReference type="Pfam" id="PF01035"/>
    </source>
</evidence>
<dbReference type="InterPro" id="IPR036631">
    <property type="entry name" value="MGMT_N_sf"/>
</dbReference>
<comment type="catalytic activity">
    <reaction evidence="1">
        <text>a 4-O-methyl-thymidine in DNA + L-cysteinyl-[protein] = a thymidine in DNA + S-methyl-L-cysteinyl-[protein]</text>
        <dbReference type="Rhea" id="RHEA:53428"/>
        <dbReference type="Rhea" id="RHEA-COMP:10131"/>
        <dbReference type="Rhea" id="RHEA-COMP:10132"/>
        <dbReference type="Rhea" id="RHEA-COMP:13555"/>
        <dbReference type="Rhea" id="RHEA-COMP:13556"/>
        <dbReference type="ChEBI" id="CHEBI:29950"/>
        <dbReference type="ChEBI" id="CHEBI:82612"/>
        <dbReference type="ChEBI" id="CHEBI:137386"/>
        <dbReference type="ChEBI" id="CHEBI:137387"/>
        <dbReference type="EC" id="2.1.1.63"/>
    </reaction>
</comment>
<dbReference type="InterPro" id="IPR036388">
    <property type="entry name" value="WH-like_DNA-bd_sf"/>
</dbReference>
<proteinExistence type="predicted"/>
<evidence type="ECO:0000256" key="3">
    <source>
        <dbReference type="ARBA" id="ARBA00022679"/>
    </source>
</evidence>
<dbReference type="SUPFAM" id="SSF46767">
    <property type="entry name" value="Methylated DNA-protein cysteine methyltransferase, C-terminal domain"/>
    <property type="match status" value="1"/>
</dbReference>
<dbReference type="Proteomes" id="UP000243180">
    <property type="component" value="Chromosome"/>
</dbReference>
<dbReference type="GO" id="GO:0006281">
    <property type="term" value="P:DNA repair"/>
    <property type="evidence" value="ECO:0007669"/>
    <property type="project" value="UniProtKB-KW"/>
</dbReference>
<keyword evidence="3 8" id="KW-0808">Transferase</keyword>
<dbReference type="GO" id="GO:0003908">
    <property type="term" value="F:methylated-DNA-[protein]-cysteine S-methyltransferase activity"/>
    <property type="evidence" value="ECO:0007669"/>
    <property type="project" value="UniProtKB-EC"/>
</dbReference>
<evidence type="ECO:0000256" key="6">
    <source>
        <dbReference type="ARBA" id="ARBA00049348"/>
    </source>
</evidence>
<organism evidence="8 9">
    <name type="scientific">Sulfuricaulis limicola</name>
    <dbReference type="NCBI Taxonomy" id="1620215"/>
    <lineage>
        <taxon>Bacteria</taxon>
        <taxon>Pseudomonadati</taxon>
        <taxon>Pseudomonadota</taxon>
        <taxon>Gammaproteobacteria</taxon>
        <taxon>Acidiferrobacterales</taxon>
        <taxon>Acidiferrobacteraceae</taxon>
        <taxon>Sulfuricaulis</taxon>
    </lineage>
</organism>
<sequence>MRHGKRIRDFDAVITAPFGRVGFMLEGDAIIDISFLDKNTPLSPPRSTQARKVSRALKIYFSNPGMTFRLPLKLDGTPFQQRVWRALRRIPAGRTLSYGVLAKKLDTSARAVGNACRANPVPIIVPCHRVVASGYGDVQGRTSVAGSRKLRATMGGFMGKRSGSPLDLKHWLLAHERKE</sequence>
<dbReference type="PANTHER" id="PTHR10815">
    <property type="entry name" value="METHYLATED-DNA--PROTEIN-CYSTEINE METHYLTRANSFERASE"/>
    <property type="match status" value="1"/>
</dbReference>
<reference evidence="8 9" key="1">
    <citation type="submission" date="2015-05" db="EMBL/GenBank/DDBJ databases">
        <title>Complete genome sequence of a sulfur-oxidizing gammaproteobacterium strain HA5.</title>
        <authorList>
            <person name="Miura A."/>
            <person name="Kojima H."/>
            <person name="Fukui M."/>
        </authorList>
    </citation>
    <scope>NUCLEOTIDE SEQUENCE [LARGE SCALE GENOMIC DNA]</scope>
    <source>
        <strain evidence="8 9">HA5</strain>
    </source>
</reference>
<evidence type="ECO:0000313" key="9">
    <source>
        <dbReference type="Proteomes" id="UP000243180"/>
    </source>
</evidence>
<dbReference type="CDD" id="cd06445">
    <property type="entry name" value="ATase"/>
    <property type="match status" value="1"/>
</dbReference>
<dbReference type="PANTHER" id="PTHR10815:SF13">
    <property type="entry name" value="METHYLATED-DNA--PROTEIN-CYSTEINE METHYLTRANSFERASE"/>
    <property type="match status" value="1"/>
</dbReference>
<dbReference type="InParanoid" id="A0A1B4XHM8"/>
<accession>A0A1B4XHM8</accession>